<evidence type="ECO:0000313" key="1">
    <source>
        <dbReference type="EMBL" id="CUS33819.1"/>
    </source>
</evidence>
<organism evidence="1 2">
    <name type="scientific">Candidatus Nitrospira nitrosa</name>
    <dbReference type="NCBI Taxonomy" id="1742972"/>
    <lineage>
        <taxon>Bacteria</taxon>
        <taxon>Pseudomonadati</taxon>
        <taxon>Nitrospirota</taxon>
        <taxon>Nitrospiria</taxon>
        <taxon>Nitrospirales</taxon>
        <taxon>Nitrospiraceae</taxon>
        <taxon>Nitrospira</taxon>
    </lineage>
</organism>
<reference evidence="1 2" key="1">
    <citation type="submission" date="2015-10" db="EMBL/GenBank/DDBJ databases">
        <authorList>
            <person name="Gilbert D.G."/>
        </authorList>
    </citation>
    <scope>NUCLEOTIDE SEQUENCE [LARGE SCALE GENOMIC DNA]</scope>
    <source>
        <strain evidence="1">COMA1</strain>
    </source>
</reference>
<dbReference type="Proteomes" id="UP000199032">
    <property type="component" value="Unassembled WGS sequence"/>
</dbReference>
<dbReference type="EMBL" id="CZQA01000001">
    <property type="protein sequence ID" value="CUS33819.1"/>
    <property type="molecule type" value="Genomic_DNA"/>
</dbReference>
<accession>A0A0S4LD31</accession>
<evidence type="ECO:0000313" key="2">
    <source>
        <dbReference type="Proteomes" id="UP000199032"/>
    </source>
</evidence>
<sequence length="50" mass="5416">MTGLRMYYYFLGTASSTSATCFLLPNSPATLTGRALTSLFTSCKRAQESV</sequence>
<dbReference type="AlphaFoldDB" id="A0A0S4LD31"/>
<keyword evidence="2" id="KW-1185">Reference proteome</keyword>
<protein>
    <submittedName>
        <fullName evidence="1">Uncharacterized protein</fullName>
    </submittedName>
</protein>
<name>A0A0S4LD31_9BACT</name>
<gene>
    <name evidence="1" type="ORF">COMA1_11357</name>
</gene>
<proteinExistence type="predicted"/>